<dbReference type="EMBL" id="DSPX01000034">
    <property type="protein sequence ID" value="HGF99738.1"/>
    <property type="molecule type" value="Genomic_DNA"/>
</dbReference>
<keyword evidence="1 2" id="KW-0732">Signal</keyword>
<evidence type="ECO:0000259" key="3">
    <source>
        <dbReference type="Pfam" id="PF02638"/>
    </source>
</evidence>
<dbReference type="Gene3D" id="3.20.20.80">
    <property type="entry name" value="Glycosidases"/>
    <property type="match status" value="1"/>
</dbReference>
<name>A0A7C3VFI0_9CYAN</name>
<dbReference type="Pfam" id="PF02638">
    <property type="entry name" value="GHL10"/>
    <property type="match status" value="1"/>
</dbReference>
<reference evidence="4" key="1">
    <citation type="journal article" date="2020" name="mSystems">
        <title>Genome- and Community-Level Interaction Insights into Carbon Utilization and Element Cycling Functions of Hydrothermarchaeota in Hydrothermal Sediment.</title>
        <authorList>
            <person name="Zhou Z."/>
            <person name="Liu Y."/>
            <person name="Xu W."/>
            <person name="Pan J."/>
            <person name="Luo Z.H."/>
            <person name="Li M."/>
        </authorList>
    </citation>
    <scope>NUCLEOTIDE SEQUENCE [LARGE SCALE GENOMIC DNA]</scope>
    <source>
        <strain evidence="4">SpSt-374</strain>
    </source>
</reference>
<organism evidence="4">
    <name type="scientific">Planktothricoides sp. SpSt-374</name>
    <dbReference type="NCBI Taxonomy" id="2282167"/>
    <lineage>
        <taxon>Bacteria</taxon>
        <taxon>Bacillati</taxon>
        <taxon>Cyanobacteriota</taxon>
        <taxon>Cyanophyceae</taxon>
        <taxon>Oscillatoriophycideae</taxon>
        <taxon>Oscillatoriales</taxon>
        <taxon>Oscillatoriaceae</taxon>
        <taxon>Planktothricoides</taxon>
    </lineage>
</organism>
<dbReference type="PANTHER" id="PTHR43405">
    <property type="entry name" value="GLYCOSYL HYDROLASE DIGH"/>
    <property type="match status" value="1"/>
</dbReference>
<dbReference type="InterPro" id="IPR052177">
    <property type="entry name" value="Divisome_Glycosyl_Hydrolase"/>
</dbReference>
<sequence length="499" mass="55647">MAMLTRRLAVSAAIAAATFSPLMASLPAIGTGAATCLVPEAARAEKNQLREAALKGDAAAQQRYQQLIASEAKRLQECRSKNWPQTQAIWLRLYPCDAQPGALEAVLDRIVDKGYNEVYVEVFYDGQVLLPAASNPTPWPSVLRNPGQENIDLLAEVLPKGRQRGLKMYAWMFTMNFGYNYSQRADRQEALARNSQGKTTLNVTEESGVHDTGGSSSHTFIDPYSPIARRDYATILNAILQRKPDGVLFDYVRYHRGIGAASVVGDVKDLWIYGEASKQTLYQRGLNEKGRELIRRFVNTGFITAQDIEAIDKLYPTEAEPLWQGRRPGSTPVATSASQRQPLLQWELWYLSVAHAVQGVLDFVSLASDRVQKEGIPSGAVFFPGGNRPVGQWGYDSRLQAWDRFGEDMEWHPMSYANCGNPRCIMEEVQRVIDMAAPETKIVPALAGYWGSSTAERPSLESQMEALRGFAPRINAVSHFAYSWQEPESDKQRKFCQSQ</sequence>
<evidence type="ECO:0000256" key="1">
    <source>
        <dbReference type="ARBA" id="ARBA00022729"/>
    </source>
</evidence>
<dbReference type="PANTHER" id="PTHR43405:SF1">
    <property type="entry name" value="GLYCOSYL HYDROLASE DIGH"/>
    <property type="match status" value="1"/>
</dbReference>
<feature type="signal peptide" evidence="2">
    <location>
        <begin position="1"/>
        <end position="24"/>
    </location>
</feature>
<gene>
    <name evidence="4" type="ORF">ENR15_03475</name>
</gene>
<protein>
    <recommendedName>
        <fullName evidence="3">Glycosyl hydrolase-like 10 domain-containing protein</fullName>
    </recommendedName>
</protein>
<evidence type="ECO:0000313" key="4">
    <source>
        <dbReference type="EMBL" id="HGF99738.1"/>
    </source>
</evidence>
<accession>A0A7C3VFI0</accession>
<evidence type="ECO:0000256" key="2">
    <source>
        <dbReference type="SAM" id="SignalP"/>
    </source>
</evidence>
<dbReference type="AlphaFoldDB" id="A0A7C3VFI0"/>
<dbReference type="InterPro" id="IPR003790">
    <property type="entry name" value="GHL10"/>
</dbReference>
<proteinExistence type="predicted"/>
<feature type="domain" description="Glycosyl hydrolase-like 10" evidence="3">
    <location>
        <begin position="105"/>
        <end position="259"/>
    </location>
</feature>
<comment type="caution">
    <text evidence="4">The sequence shown here is derived from an EMBL/GenBank/DDBJ whole genome shotgun (WGS) entry which is preliminary data.</text>
</comment>
<feature type="chain" id="PRO_5028196902" description="Glycosyl hydrolase-like 10 domain-containing protein" evidence="2">
    <location>
        <begin position="25"/>
        <end position="499"/>
    </location>
</feature>